<protein>
    <submittedName>
        <fullName evidence="2">Uncharacterized protein</fullName>
    </submittedName>
</protein>
<keyword evidence="1" id="KW-0812">Transmembrane</keyword>
<feature type="transmembrane region" description="Helical" evidence="1">
    <location>
        <begin position="6"/>
        <end position="24"/>
    </location>
</feature>
<dbReference type="InParanoid" id="Q7RBP2"/>
<gene>
    <name evidence="2" type="ORF">PY06098</name>
</gene>
<evidence type="ECO:0000313" key="3">
    <source>
        <dbReference type="Proteomes" id="UP000008553"/>
    </source>
</evidence>
<reference evidence="2 3" key="1">
    <citation type="journal article" date="2002" name="Nature">
        <title>Genome sequence and comparative analysis of the model rodent malaria parasite Plasmodium yoelii yoelii.</title>
        <authorList>
            <person name="Carlton J.M."/>
            <person name="Angiuoli S.V."/>
            <person name="Suh B.B."/>
            <person name="Kooij T.W."/>
            <person name="Pertea M."/>
            <person name="Silva J.C."/>
            <person name="Ermolaeva M.D."/>
            <person name="Allen J.E."/>
            <person name="Selengut J.D."/>
            <person name="Koo H.L."/>
            <person name="Peterson J.D."/>
            <person name="Pop M."/>
            <person name="Kosack D.S."/>
            <person name="Shumway M.F."/>
            <person name="Bidwell S.L."/>
            <person name="Shallom S.J."/>
            <person name="van Aken S.E."/>
            <person name="Riedmuller S.B."/>
            <person name="Feldblyum T.V."/>
            <person name="Cho J.K."/>
            <person name="Quackenbush J."/>
            <person name="Sedegah M."/>
            <person name="Shoaibi A."/>
            <person name="Cummings L.M."/>
            <person name="Florens L."/>
            <person name="Yates J.R."/>
            <person name="Raine J.D."/>
            <person name="Sinden R.E."/>
            <person name="Harris M.A."/>
            <person name="Cunningham D.A."/>
            <person name="Preiser P.R."/>
            <person name="Bergman L.W."/>
            <person name="Vaidya A.B."/>
            <person name="van Lin L.H."/>
            <person name="Janse C.J."/>
            <person name="Waters A.P."/>
            <person name="Smith H.O."/>
            <person name="White O.R."/>
            <person name="Salzberg S.L."/>
            <person name="Venter J.C."/>
            <person name="Fraser C.M."/>
            <person name="Hoffman S.L."/>
            <person name="Gardner M.J."/>
            <person name="Carucci D.J."/>
        </authorList>
    </citation>
    <scope>NUCLEOTIDE SEQUENCE [LARGE SCALE GENOMIC DNA]</scope>
    <source>
        <strain evidence="2 3">17XNL</strain>
    </source>
</reference>
<keyword evidence="3" id="KW-1185">Reference proteome</keyword>
<sequence length="65" mass="7776">MCCPSYYVISSSPFAILPAIFFSIKIKKEKEKEKKEKEKKQDTYSRETICKKEKKKILYLNYCNN</sequence>
<evidence type="ECO:0000256" key="1">
    <source>
        <dbReference type="SAM" id="Phobius"/>
    </source>
</evidence>
<dbReference type="EMBL" id="AABL01002025">
    <property type="protein sequence ID" value="EAA18250.1"/>
    <property type="molecule type" value="Genomic_DNA"/>
</dbReference>
<organism evidence="2 3">
    <name type="scientific">Plasmodium yoelii yoelii</name>
    <dbReference type="NCBI Taxonomy" id="73239"/>
    <lineage>
        <taxon>Eukaryota</taxon>
        <taxon>Sar</taxon>
        <taxon>Alveolata</taxon>
        <taxon>Apicomplexa</taxon>
        <taxon>Aconoidasida</taxon>
        <taxon>Haemosporida</taxon>
        <taxon>Plasmodiidae</taxon>
        <taxon>Plasmodium</taxon>
        <taxon>Plasmodium (Vinckeia)</taxon>
    </lineage>
</organism>
<dbReference type="Proteomes" id="UP000008553">
    <property type="component" value="Unassembled WGS sequence"/>
</dbReference>
<name>Q7RBP2_PLAYO</name>
<evidence type="ECO:0000313" key="2">
    <source>
        <dbReference type="EMBL" id="EAA18250.1"/>
    </source>
</evidence>
<proteinExistence type="predicted"/>
<keyword evidence="1" id="KW-0472">Membrane</keyword>
<comment type="caution">
    <text evidence="2">The sequence shown here is derived from an EMBL/GenBank/DDBJ whole genome shotgun (WGS) entry which is preliminary data.</text>
</comment>
<dbReference type="AlphaFoldDB" id="Q7RBP2"/>
<accession>Q7RBP2</accession>
<dbReference type="PaxDb" id="73239-Q7RBP2"/>
<keyword evidence="1" id="KW-1133">Transmembrane helix</keyword>